<dbReference type="AlphaFoldDB" id="Q8TNA2"/>
<sequence>MNVNSSNNRLKNKKHKFFLIESFKQNLYFYFIYFYILHKDKTYTCPINNTLNTLFETDLKKIQGFSMLENLDLSQTINNEDYKMSMKTLEVKIGELQRRAWELKIPIILVFEGWHASGMGEDINRFILPLDPRGFDFHTMTRPCYEELLKPFLLRFWARIPVEGRIGVFDRSWYSRAIIEHFGKEKDEIALENALEEINYFERQLADDGYLILKFFLHISEKEQKERFKEIKKRDIPLILDEYQGKNGIEQDFIEQYDEYLPVVEKILESTDVPNAPWTIVEANDRNFAVLKIMVTVAHAIETYIEKVTRTPGQQTIKYLDIGTVNLPLLNGSILEKTDLSKSISVEEYREAKKLYQHRLENLQYELYKKKRSVVIVFEGWDAAGKGGDIHRLVEELNPRLYRVVPVGSPNDTEKAHHYLWRFCEAVPMAGHITIFDRSWYGRVLVERVEGFSTEEEWRRAYREINEFEKILTDAGTIILKFWLHIDEETQLERFESRMKDPEKRWKITEEDWRNRNKWDDYKVAVDEMLQKTSTTGSPWIVVESRDKRYSRIKVLKTVAENLEKELNT</sequence>
<dbReference type="Proteomes" id="UP000002487">
    <property type="component" value="Chromosome"/>
</dbReference>
<keyword evidence="3" id="KW-1185">Reference proteome</keyword>
<dbReference type="KEGG" id="mac:MA_2391"/>
<dbReference type="CDD" id="cd01672">
    <property type="entry name" value="TMPK"/>
    <property type="match status" value="1"/>
</dbReference>
<dbReference type="EnsemblBacteria" id="AAM05777">
    <property type="protein sequence ID" value="AAM05777"/>
    <property type="gene ID" value="MA_2391"/>
</dbReference>
<dbReference type="Pfam" id="PF03976">
    <property type="entry name" value="PPK2"/>
    <property type="match status" value="2"/>
</dbReference>
<dbReference type="PANTHER" id="PTHR34383">
    <property type="entry name" value="POLYPHOSPHATE:AMP PHOSPHOTRANSFERASE-RELATED"/>
    <property type="match status" value="1"/>
</dbReference>
<dbReference type="HOGENOM" id="CLU_033786_1_2_2"/>
<dbReference type="STRING" id="188937.MA_2391"/>
<feature type="domain" description="Polyphosphate kinase-2-related" evidence="1">
    <location>
        <begin position="78"/>
        <end position="303"/>
    </location>
</feature>
<dbReference type="InterPro" id="IPR027417">
    <property type="entry name" value="P-loop_NTPase"/>
</dbReference>
<name>Q8TNA2_METAC</name>
<dbReference type="Gene3D" id="3.40.50.300">
    <property type="entry name" value="P-loop containing nucleotide triphosphate hydrolases"/>
    <property type="match status" value="2"/>
</dbReference>
<accession>Q8TNA2</accession>
<feature type="domain" description="Polyphosphate kinase-2-related" evidence="1">
    <location>
        <begin position="345"/>
        <end position="566"/>
    </location>
</feature>
<dbReference type="InterPro" id="IPR022489">
    <property type="entry name" value="PolyP_AMP_Tfrase"/>
</dbReference>
<dbReference type="InParanoid" id="Q8TNA2"/>
<proteinExistence type="predicted"/>
<gene>
    <name evidence="2" type="ordered locus">MA_2391</name>
</gene>
<dbReference type="NCBIfam" id="TIGR03708">
    <property type="entry name" value="poly_P_AMP_trns"/>
    <property type="match status" value="1"/>
</dbReference>
<dbReference type="GO" id="GO:0043751">
    <property type="term" value="F:polyphosphate:AMP phosphotransferase activity"/>
    <property type="evidence" value="ECO:0007669"/>
    <property type="project" value="InterPro"/>
</dbReference>
<dbReference type="GO" id="GO:0006797">
    <property type="term" value="P:polyphosphate metabolic process"/>
    <property type="evidence" value="ECO:0007669"/>
    <property type="project" value="InterPro"/>
</dbReference>
<evidence type="ECO:0000313" key="3">
    <source>
        <dbReference type="Proteomes" id="UP000002487"/>
    </source>
</evidence>
<protein>
    <recommendedName>
        <fullName evidence="1">Polyphosphate kinase-2-related domain-containing protein</fullName>
    </recommendedName>
</protein>
<evidence type="ECO:0000259" key="1">
    <source>
        <dbReference type="Pfam" id="PF03976"/>
    </source>
</evidence>
<reference evidence="2 3" key="1">
    <citation type="journal article" date="2002" name="Genome Res.">
        <title>The genome of Methanosarcina acetivorans reveals extensive metabolic and physiological diversity.</title>
        <authorList>
            <person name="Galagan J.E."/>
            <person name="Nusbaum C."/>
            <person name="Roy A."/>
            <person name="Endrizzi M.G."/>
            <person name="Macdonald P."/>
            <person name="FitzHugh W."/>
            <person name="Calvo S."/>
            <person name="Engels R."/>
            <person name="Smirnov S."/>
            <person name="Atnoor D."/>
            <person name="Brown A."/>
            <person name="Allen N."/>
            <person name="Naylor J."/>
            <person name="Stange-Thomann N."/>
            <person name="DeArellano K."/>
            <person name="Johnson R."/>
            <person name="Linton L."/>
            <person name="McEwan P."/>
            <person name="McKernan K."/>
            <person name="Talamas J."/>
            <person name="Tirrell A."/>
            <person name="Ye W."/>
            <person name="Zimmer A."/>
            <person name="Barber R.D."/>
            <person name="Cann I."/>
            <person name="Graham D.E."/>
            <person name="Grahame D.A."/>
            <person name="Guss A."/>
            <person name="Hedderich R."/>
            <person name="Ingram-Smith C."/>
            <person name="Kuettner C.H."/>
            <person name="Krzycki J.A."/>
            <person name="Leigh J.A."/>
            <person name="Li W."/>
            <person name="Liu J."/>
            <person name="Mukhopadhyay B."/>
            <person name="Reeve J.N."/>
            <person name="Smith K."/>
            <person name="Springer T.A."/>
            <person name="Umayam L.A."/>
            <person name="White O."/>
            <person name="White R.H."/>
            <person name="de Macario E.C."/>
            <person name="Ferry J.G."/>
            <person name="Jarrell K.F."/>
            <person name="Jing H."/>
            <person name="Macario A.J.L."/>
            <person name="Paulsen I."/>
            <person name="Pritchett M."/>
            <person name="Sowers K.R."/>
            <person name="Swanson R.V."/>
            <person name="Zinder S.H."/>
            <person name="Lander E."/>
            <person name="Metcalf W.W."/>
            <person name="Birren B."/>
        </authorList>
    </citation>
    <scope>NUCLEOTIDE SEQUENCE [LARGE SCALE GENOMIC DNA]</scope>
    <source>
        <strain evidence="3">ATCC 35395 / DSM 2834 / JCM 12185 / C2A</strain>
    </source>
</reference>
<dbReference type="PANTHER" id="PTHR34383:SF3">
    <property type="entry name" value="POLYPHOSPHATE:AMP PHOSPHOTRANSFERASE"/>
    <property type="match status" value="1"/>
</dbReference>
<dbReference type="InterPro" id="IPR022488">
    <property type="entry name" value="PPK2-related"/>
</dbReference>
<organism evidence="2 3">
    <name type="scientific">Methanosarcina acetivorans (strain ATCC 35395 / DSM 2834 / JCM 12185 / C2A)</name>
    <dbReference type="NCBI Taxonomy" id="188937"/>
    <lineage>
        <taxon>Archaea</taxon>
        <taxon>Methanobacteriati</taxon>
        <taxon>Methanobacteriota</taxon>
        <taxon>Stenosarchaea group</taxon>
        <taxon>Methanomicrobia</taxon>
        <taxon>Methanosarcinales</taxon>
        <taxon>Methanosarcinaceae</taxon>
        <taxon>Methanosarcina</taxon>
    </lineage>
</organism>
<dbReference type="SUPFAM" id="SSF52540">
    <property type="entry name" value="P-loop containing nucleoside triphosphate hydrolases"/>
    <property type="match status" value="2"/>
</dbReference>
<evidence type="ECO:0000313" key="2">
    <source>
        <dbReference type="EMBL" id="AAM05777.1"/>
    </source>
</evidence>
<dbReference type="PhylomeDB" id="Q8TNA2"/>
<dbReference type="EMBL" id="AE010299">
    <property type="protein sequence ID" value="AAM05777.1"/>
    <property type="molecule type" value="Genomic_DNA"/>
</dbReference>